<dbReference type="InterPro" id="IPR014327">
    <property type="entry name" value="RNA_pol_sigma70_bacteroid"/>
</dbReference>
<dbReference type="GO" id="GO:0006352">
    <property type="term" value="P:DNA-templated transcription initiation"/>
    <property type="evidence" value="ECO:0007669"/>
    <property type="project" value="InterPro"/>
</dbReference>
<dbReference type="Pfam" id="PF04542">
    <property type="entry name" value="Sigma70_r2"/>
    <property type="match status" value="1"/>
</dbReference>
<dbReference type="PANTHER" id="PTHR43133:SF46">
    <property type="entry name" value="RNA POLYMERASE SIGMA-70 FACTOR ECF SUBFAMILY"/>
    <property type="match status" value="1"/>
</dbReference>
<keyword evidence="4 6" id="KW-0238">DNA-binding</keyword>
<keyword evidence="10" id="KW-1185">Reference proteome</keyword>
<keyword evidence="2 6" id="KW-0805">Transcription regulation</keyword>
<evidence type="ECO:0000313" key="9">
    <source>
        <dbReference type="EMBL" id="MCW3804508.1"/>
    </source>
</evidence>
<dbReference type="SUPFAM" id="SSF88946">
    <property type="entry name" value="Sigma2 domain of RNA polymerase sigma factors"/>
    <property type="match status" value="1"/>
</dbReference>
<accession>A0AAE3MB69</accession>
<dbReference type="Pfam" id="PF08281">
    <property type="entry name" value="Sigma70_r4_2"/>
    <property type="match status" value="1"/>
</dbReference>
<evidence type="ECO:0000259" key="8">
    <source>
        <dbReference type="Pfam" id="PF08281"/>
    </source>
</evidence>
<evidence type="ECO:0000313" key="10">
    <source>
        <dbReference type="Proteomes" id="UP001207408"/>
    </source>
</evidence>
<dbReference type="NCBIfam" id="TIGR02937">
    <property type="entry name" value="sigma70-ECF"/>
    <property type="match status" value="1"/>
</dbReference>
<proteinExistence type="inferred from homology"/>
<dbReference type="InterPro" id="IPR000838">
    <property type="entry name" value="RNA_pol_sigma70_ECF_CS"/>
</dbReference>
<dbReference type="Gene3D" id="1.10.10.10">
    <property type="entry name" value="Winged helix-like DNA-binding domain superfamily/Winged helix DNA-binding domain"/>
    <property type="match status" value="1"/>
</dbReference>
<evidence type="ECO:0000256" key="6">
    <source>
        <dbReference type="RuleBase" id="RU000716"/>
    </source>
</evidence>
<keyword evidence="5 6" id="KW-0804">Transcription</keyword>
<reference evidence="9" key="1">
    <citation type="submission" date="2022-10" db="EMBL/GenBank/DDBJ databases">
        <authorList>
            <person name="Yu W.X."/>
        </authorList>
    </citation>
    <scope>NUCLEOTIDE SEQUENCE</scope>
    <source>
        <strain evidence="9">D04</strain>
    </source>
</reference>
<evidence type="ECO:0000256" key="1">
    <source>
        <dbReference type="ARBA" id="ARBA00010641"/>
    </source>
</evidence>
<gene>
    <name evidence="9" type="ORF">OM074_02660</name>
</gene>
<evidence type="ECO:0000259" key="7">
    <source>
        <dbReference type="Pfam" id="PF04542"/>
    </source>
</evidence>
<dbReference type="InterPro" id="IPR007627">
    <property type="entry name" value="RNA_pol_sigma70_r2"/>
</dbReference>
<protein>
    <recommendedName>
        <fullName evidence="6">RNA polymerase sigma factor</fullName>
    </recommendedName>
</protein>
<dbReference type="SUPFAM" id="SSF88659">
    <property type="entry name" value="Sigma3 and sigma4 domains of RNA polymerase sigma factors"/>
    <property type="match status" value="1"/>
</dbReference>
<dbReference type="InterPro" id="IPR036388">
    <property type="entry name" value="WH-like_DNA-bd_sf"/>
</dbReference>
<dbReference type="GO" id="GO:0003677">
    <property type="term" value="F:DNA binding"/>
    <property type="evidence" value="ECO:0007669"/>
    <property type="project" value="UniProtKB-KW"/>
</dbReference>
<dbReference type="NCBIfam" id="TIGR02985">
    <property type="entry name" value="Sig70_bacteroi1"/>
    <property type="match status" value="1"/>
</dbReference>
<evidence type="ECO:0000256" key="2">
    <source>
        <dbReference type="ARBA" id="ARBA00023015"/>
    </source>
</evidence>
<comment type="caution">
    <text evidence="9">The sequence shown here is derived from an EMBL/GenBank/DDBJ whole genome shotgun (WGS) entry which is preliminary data.</text>
</comment>
<dbReference type="AlphaFoldDB" id="A0AAE3MB69"/>
<evidence type="ECO:0000256" key="4">
    <source>
        <dbReference type="ARBA" id="ARBA00023125"/>
    </source>
</evidence>
<feature type="domain" description="RNA polymerase sigma factor 70 region 4 type 2" evidence="8">
    <location>
        <begin position="123"/>
        <end position="174"/>
    </location>
</feature>
<dbReference type="Proteomes" id="UP001207408">
    <property type="component" value="Unassembled WGS sequence"/>
</dbReference>
<sequence>MLRDTSRDAQLVEGLKKGDISSFDELFNLYSKKIFVFVINYLKSEADSEEIVQTVFVKIWENRQQLKAELSFKAFIFKIAHNEILKFFRKKACHQSFINDQLLDSEMSFDDEKRIEYKSVLLEVNKLINLLPEKRRIIFIKSRIDGMTSTEIAEQMSIAKSTVDNNLTEALKFLKSKASNLSFGVLLFLYLFY</sequence>
<dbReference type="Gene3D" id="1.10.1740.10">
    <property type="match status" value="1"/>
</dbReference>
<dbReference type="PROSITE" id="PS01063">
    <property type="entry name" value="SIGMA70_ECF"/>
    <property type="match status" value="1"/>
</dbReference>
<dbReference type="PANTHER" id="PTHR43133">
    <property type="entry name" value="RNA POLYMERASE ECF-TYPE SIGMA FACTO"/>
    <property type="match status" value="1"/>
</dbReference>
<dbReference type="InterPro" id="IPR014284">
    <property type="entry name" value="RNA_pol_sigma-70_dom"/>
</dbReference>
<name>A0AAE3MB69_9BACT</name>
<organism evidence="9 10">
    <name type="scientific">Plebeiibacterium marinum</name>
    <dbReference type="NCBI Taxonomy" id="2992111"/>
    <lineage>
        <taxon>Bacteria</taxon>
        <taxon>Pseudomonadati</taxon>
        <taxon>Bacteroidota</taxon>
        <taxon>Bacteroidia</taxon>
        <taxon>Marinilabiliales</taxon>
        <taxon>Marinilabiliaceae</taxon>
        <taxon>Plebeiibacterium</taxon>
    </lineage>
</organism>
<dbReference type="InterPro" id="IPR039425">
    <property type="entry name" value="RNA_pol_sigma-70-like"/>
</dbReference>
<dbReference type="EMBL" id="JAPDPI010000003">
    <property type="protein sequence ID" value="MCW3804508.1"/>
    <property type="molecule type" value="Genomic_DNA"/>
</dbReference>
<dbReference type="InterPro" id="IPR013249">
    <property type="entry name" value="RNA_pol_sigma70_r4_t2"/>
</dbReference>
<dbReference type="GO" id="GO:0016987">
    <property type="term" value="F:sigma factor activity"/>
    <property type="evidence" value="ECO:0007669"/>
    <property type="project" value="UniProtKB-KW"/>
</dbReference>
<evidence type="ECO:0000256" key="5">
    <source>
        <dbReference type="ARBA" id="ARBA00023163"/>
    </source>
</evidence>
<keyword evidence="3 6" id="KW-0731">Sigma factor</keyword>
<evidence type="ECO:0000256" key="3">
    <source>
        <dbReference type="ARBA" id="ARBA00023082"/>
    </source>
</evidence>
<dbReference type="InterPro" id="IPR013324">
    <property type="entry name" value="RNA_pol_sigma_r3/r4-like"/>
</dbReference>
<comment type="similarity">
    <text evidence="1 6">Belongs to the sigma-70 factor family. ECF subfamily.</text>
</comment>
<dbReference type="RefSeq" id="WP_301197729.1">
    <property type="nucleotide sequence ID" value="NZ_JAPDPI010000003.1"/>
</dbReference>
<feature type="domain" description="RNA polymerase sigma-70 region 2" evidence="7">
    <location>
        <begin position="26"/>
        <end position="92"/>
    </location>
</feature>
<dbReference type="InterPro" id="IPR013325">
    <property type="entry name" value="RNA_pol_sigma_r2"/>
</dbReference>